<reference evidence="1 2" key="1">
    <citation type="journal article" date="2020" name="Nat. Food">
        <title>A phased Vanilla planifolia genome enables genetic improvement of flavour and production.</title>
        <authorList>
            <person name="Hasing T."/>
            <person name="Tang H."/>
            <person name="Brym M."/>
            <person name="Khazi F."/>
            <person name="Huang T."/>
            <person name="Chambers A.H."/>
        </authorList>
    </citation>
    <scope>NUCLEOTIDE SEQUENCE [LARGE SCALE GENOMIC DNA]</scope>
    <source>
        <tissue evidence="1">Leaf</tissue>
    </source>
</reference>
<comment type="caution">
    <text evidence="1">The sequence shown here is derived from an EMBL/GenBank/DDBJ whole genome shotgun (WGS) entry which is preliminary data.</text>
</comment>
<accession>A0A835Q3M7</accession>
<dbReference type="EMBL" id="JADCNM010000010">
    <property type="protein sequence ID" value="KAG0465680.1"/>
    <property type="molecule type" value="Genomic_DNA"/>
</dbReference>
<evidence type="ECO:0000313" key="2">
    <source>
        <dbReference type="Proteomes" id="UP000639772"/>
    </source>
</evidence>
<dbReference type="PANTHER" id="PTHR36062">
    <property type="entry name" value="OS01G0687300 PROTEIN"/>
    <property type="match status" value="1"/>
</dbReference>
<organism evidence="1 2">
    <name type="scientific">Vanilla planifolia</name>
    <name type="common">Vanilla</name>
    <dbReference type="NCBI Taxonomy" id="51239"/>
    <lineage>
        <taxon>Eukaryota</taxon>
        <taxon>Viridiplantae</taxon>
        <taxon>Streptophyta</taxon>
        <taxon>Embryophyta</taxon>
        <taxon>Tracheophyta</taxon>
        <taxon>Spermatophyta</taxon>
        <taxon>Magnoliopsida</taxon>
        <taxon>Liliopsida</taxon>
        <taxon>Asparagales</taxon>
        <taxon>Orchidaceae</taxon>
        <taxon>Vanilloideae</taxon>
        <taxon>Vanilleae</taxon>
        <taxon>Vanilla</taxon>
    </lineage>
</organism>
<gene>
    <name evidence="1" type="ORF">HPP92_019844</name>
</gene>
<protein>
    <submittedName>
        <fullName evidence="1">Uncharacterized protein</fullName>
    </submittedName>
</protein>
<dbReference type="OrthoDB" id="649277at2759"/>
<dbReference type="Proteomes" id="UP000639772">
    <property type="component" value="Chromosome 10"/>
</dbReference>
<proteinExistence type="predicted"/>
<evidence type="ECO:0000313" key="1">
    <source>
        <dbReference type="EMBL" id="KAG0465680.1"/>
    </source>
</evidence>
<sequence length="639" mass="71283">MDMNQSCGYKGKSSAAAANETKSYSFQSSETAKVDGIKFSIIDDSLIHNVELLDRVIAFPEVSAERLTDDSMKCKTSTSCNLENRDVFGTEYGHFPTVNVNWKIESLMASMKKSAFYGDVFIKMKGKRPPAESVGTLHQIKLASSCWLAAKTIIDNAEKMMNNEGLLLDHAKGIPHPTNYECKCEQTCGHACNISSGMACKGRVNNKLACIHKACCSFSPKFMTIGTESKTGSMSTDLRGSWTSLKNQSTYVLKESVSNVFASLSSTKGHVTEEKDNSYSGFLLGQKRLADERDGSDVCYWPCKSPKCSIKYVKHGYSEDLKCLGSEEDFQKFSSTMNYPLIAANMDVNHRYSDPPIVDSKLAQVKESAFSRTITIPTDHSDMTTIAFENFVRAIDKAEYNVGTHVIGEHRESSTKTLCVSSFGRSSSSLLGETFSWSQQDIASSNLRKSEKISASLTQQTICNDLGTAITDRRAQHPASAERSTCVSNKQAIGFITDSMDVDQTCLQVEKADLSSDPLPENNVASETFSAWIERLQRNHSKTNLPNERFVRAVASTREQLQEFNLLHHRKEEDAIQPWIRRWCHNPNRVETENSRLPNENFEGKLFASVQAMALMGKAISNYRPCRLKRKEAFLVWNT</sequence>
<dbReference type="InterPro" id="IPR037476">
    <property type="entry name" value="PCH1"/>
</dbReference>
<dbReference type="GO" id="GO:0010099">
    <property type="term" value="P:regulation of photomorphogenesis"/>
    <property type="evidence" value="ECO:0007669"/>
    <property type="project" value="InterPro"/>
</dbReference>
<dbReference type="AlphaFoldDB" id="A0A835Q3M7"/>
<name>A0A835Q3M7_VANPL</name>
<dbReference type="PANTHER" id="PTHR36062:SF1">
    <property type="entry name" value="OS01G0687300 PROTEIN"/>
    <property type="match status" value="1"/>
</dbReference>